<protein>
    <submittedName>
        <fullName evidence="1">Uncharacterized protein</fullName>
    </submittedName>
</protein>
<evidence type="ECO:0000313" key="1">
    <source>
        <dbReference type="EMBL" id="RKO88312.1"/>
    </source>
</evidence>
<gene>
    <name evidence="1" type="ORF">BDK51DRAFT_49437</name>
</gene>
<keyword evidence="2" id="KW-1185">Reference proteome</keyword>
<dbReference type="AlphaFoldDB" id="A0A4P9W887"/>
<sequence>MGRFLTLGVGVEAVRYSKASERDAPDVIWQVLEVDCTSADCRRVGVRDLELEAWERLAHGGVGTGTQLLTPGSCLVRDVWGAPLTSADSGRTMNGFCRQKRHGDGNGQFTLSTPSSLDAYVSSTKDQRTGLARANAPHFHERVPATCICAACPLKCIYIYIYPSTKEPSPNLCPVPLAPPSRRTPTSLVRPKPDVPISTPKNLKAEARMADLETLERFKLSSIKGTPPHLHDRYVLWAQPAFDPETCLPPLDRNTELLPFHNILHYCFVSLPEFRGGPTPSTMDMTLWILAFAGDDRLWARIPGEILSSMLKP</sequence>
<accession>A0A4P9W887</accession>
<reference evidence="2" key="1">
    <citation type="journal article" date="2018" name="Nat. Microbiol.">
        <title>Leveraging single-cell genomics to expand the fungal tree of life.</title>
        <authorList>
            <person name="Ahrendt S.R."/>
            <person name="Quandt C.A."/>
            <person name="Ciobanu D."/>
            <person name="Clum A."/>
            <person name="Salamov A."/>
            <person name="Andreopoulos B."/>
            <person name="Cheng J.F."/>
            <person name="Woyke T."/>
            <person name="Pelin A."/>
            <person name="Henrissat B."/>
            <person name="Reynolds N.K."/>
            <person name="Benny G.L."/>
            <person name="Smith M.E."/>
            <person name="James T.Y."/>
            <person name="Grigoriev I.V."/>
        </authorList>
    </citation>
    <scope>NUCLEOTIDE SEQUENCE [LARGE SCALE GENOMIC DNA]</scope>
</reference>
<proteinExistence type="predicted"/>
<dbReference type="Proteomes" id="UP000269721">
    <property type="component" value="Unassembled WGS sequence"/>
</dbReference>
<evidence type="ECO:0000313" key="2">
    <source>
        <dbReference type="Proteomes" id="UP000269721"/>
    </source>
</evidence>
<organism evidence="1 2">
    <name type="scientific">Blyttiomyces helicus</name>
    <dbReference type="NCBI Taxonomy" id="388810"/>
    <lineage>
        <taxon>Eukaryota</taxon>
        <taxon>Fungi</taxon>
        <taxon>Fungi incertae sedis</taxon>
        <taxon>Chytridiomycota</taxon>
        <taxon>Chytridiomycota incertae sedis</taxon>
        <taxon>Chytridiomycetes</taxon>
        <taxon>Chytridiomycetes incertae sedis</taxon>
        <taxon>Blyttiomyces</taxon>
    </lineage>
</organism>
<dbReference type="EMBL" id="KZ996801">
    <property type="protein sequence ID" value="RKO88312.1"/>
    <property type="molecule type" value="Genomic_DNA"/>
</dbReference>
<name>A0A4P9W887_9FUNG</name>